<dbReference type="AlphaFoldDB" id="A0A4R5W1A5"/>
<dbReference type="Pfam" id="PF07963">
    <property type="entry name" value="N_methyl"/>
    <property type="match status" value="1"/>
</dbReference>
<organism evidence="2 3">
    <name type="scientific">Sapientia aquatica</name>
    <dbReference type="NCBI Taxonomy" id="1549640"/>
    <lineage>
        <taxon>Bacteria</taxon>
        <taxon>Pseudomonadati</taxon>
        <taxon>Pseudomonadota</taxon>
        <taxon>Betaproteobacteria</taxon>
        <taxon>Burkholderiales</taxon>
        <taxon>Oxalobacteraceae</taxon>
        <taxon>Sapientia</taxon>
    </lineage>
</organism>
<dbReference type="NCBIfam" id="TIGR02532">
    <property type="entry name" value="IV_pilin_GFxxxE"/>
    <property type="match status" value="1"/>
</dbReference>
<dbReference type="PROSITE" id="PS00409">
    <property type="entry name" value="PROKAR_NTER_METHYL"/>
    <property type="match status" value="1"/>
</dbReference>
<keyword evidence="1" id="KW-0812">Transmembrane</keyword>
<dbReference type="InterPro" id="IPR045584">
    <property type="entry name" value="Pilin-like"/>
</dbReference>
<evidence type="ECO:0000313" key="2">
    <source>
        <dbReference type="EMBL" id="TDK65694.1"/>
    </source>
</evidence>
<name>A0A4R5W1A5_9BURK</name>
<keyword evidence="1" id="KW-1133">Transmembrane helix</keyword>
<dbReference type="OrthoDB" id="6038212at2"/>
<comment type="caution">
    <text evidence="2">The sequence shown here is derived from an EMBL/GenBank/DDBJ whole genome shotgun (WGS) entry which is preliminary data.</text>
</comment>
<keyword evidence="3" id="KW-1185">Reference proteome</keyword>
<proteinExistence type="predicted"/>
<evidence type="ECO:0000256" key="1">
    <source>
        <dbReference type="SAM" id="Phobius"/>
    </source>
</evidence>
<protein>
    <submittedName>
        <fullName evidence="2">Type II secretion system protein</fullName>
    </submittedName>
</protein>
<evidence type="ECO:0000313" key="3">
    <source>
        <dbReference type="Proteomes" id="UP000294829"/>
    </source>
</evidence>
<keyword evidence="1" id="KW-0472">Membrane</keyword>
<sequence length="249" mass="25834">MRERSYPNLHGNSSDSNTDWQSNSGLFMKNIFTTSNNQGAQHGFTLVEISIVLVIIGTILFALLKSQAVISSAKAKNVVTIINDLRTATTYFKQRYSYLPGDLPAPANYITATPALIAGTGGTPGNGLIEGTVNGAGQAVAGSEVAQAPWQLFNAGLIGTINASTPTNYLNTNYGPVHIVTNAIANGLVPGFTALNPGAQHAIIFFNLPCDVANEVDSKMDDGSLTTGAGLGSAACTGSNTLPVYAIAL</sequence>
<dbReference type="InterPro" id="IPR012902">
    <property type="entry name" value="N_methyl_site"/>
</dbReference>
<feature type="transmembrane region" description="Helical" evidence="1">
    <location>
        <begin position="44"/>
        <end position="64"/>
    </location>
</feature>
<dbReference type="EMBL" id="SMYL01000005">
    <property type="protein sequence ID" value="TDK65694.1"/>
    <property type="molecule type" value="Genomic_DNA"/>
</dbReference>
<reference evidence="2 3" key="1">
    <citation type="submission" date="2019-03" db="EMBL/GenBank/DDBJ databases">
        <title>Sapientia aquatica gen. nov., sp. nov., isolated from a crater lake.</title>
        <authorList>
            <person name="Felfoldi T."/>
            <person name="Szabo A."/>
            <person name="Toth E."/>
            <person name="Schumann P."/>
            <person name="Keki Z."/>
            <person name="Marialigeti K."/>
            <person name="Mathe I."/>
        </authorList>
    </citation>
    <scope>NUCLEOTIDE SEQUENCE [LARGE SCALE GENOMIC DNA]</scope>
    <source>
        <strain evidence="2 3">SA-152</strain>
    </source>
</reference>
<gene>
    <name evidence="2" type="ORF">E2I14_12220</name>
</gene>
<dbReference type="SUPFAM" id="SSF54523">
    <property type="entry name" value="Pili subunits"/>
    <property type="match status" value="1"/>
</dbReference>
<accession>A0A4R5W1A5</accession>
<dbReference type="Proteomes" id="UP000294829">
    <property type="component" value="Unassembled WGS sequence"/>
</dbReference>